<gene>
    <name evidence="10" type="ORF">WN55_08811</name>
</gene>
<dbReference type="CDD" id="cd00707">
    <property type="entry name" value="Pancreat_lipase_like"/>
    <property type="match status" value="1"/>
</dbReference>
<name>A0A154P1I4_DUFNO</name>
<dbReference type="InterPro" id="IPR029058">
    <property type="entry name" value="AB_hydrolase_fold"/>
</dbReference>
<feature type="domain" description="Lipase" evidence="9">
    <location>
        <begin position="38"/>
        <end position="269"/>
    </location>
</feature>
<dbReference type="PRINTS" id="PR00821">
    <property type="entry name" value="TAGLIPASE"/>
</dbReference>
<evidence type="ECO:0000256" key="8">
    <source>
        <dbReference type="RuleBase" id="RU004262"/>
    </source>
</evidence>
<dbReference type="GO" id="GO:0017171">
    <property type="term" value="F:serine hydrolase activity"/>
    <property type="evidence" value="ECO:0007669"/>
    <property type="project" value="TreeGrafter"/>
</dbReference>
<comment type="similarity">
    <text evidence="3 8">Belongs to the AB hydrolase superfamily. Lipase family.</text>
</comment>
<dbReference type="SUPFAM" id="SSF53474">
    <property type="entry name" value="alpha/beta-Hydrolases"/>
    <property type="match status" value="1"/>
</dbReference>
<evidence type="ECO:0000256" key="2">
    <source>
        <dbReference type="ARBA" id="ARBA00004613"/>
    </source>
</evidence>
<sequence length="306" mass="32704">MMQANYTVFPDEDGVAYLIKLDDKPLTLEEISTLSDDVNSVTFTLFTRRNPITGQLLIPNDIASVSKSNWNANRPTIIVAHGWKSAGDKPACTLVRDAFLRATDCNVIIVDWSSIAKNLIYSKVAKSVPTVAEGVARFVNFLRVRSDLRPSALKMIGHSLGAHVASLAAKIVSQSSQVSEVVALDPAKPMFESKGPDDRVDRSHARNVQVVHTCAGLLGMDSAVGTSDFYANGGSSQPGCSSDLLGSCAHGRSYEYFSESVTNPRGFPGKSKNGGAMAYMGGIQLDGGARGAYDFKTAGQPPYAIH</sequence>
<dbReference type="Gene3D" id="3.40.50.1820">
    <property type="entry name" value="alpha/beta hydrolase"/>
    <property type="match status" value="1"/>
</dbReference>
<keyword evidence="7" id="KW-1015">Disulfide bond</keyword>
<dbReference type="InterPro" id="IPR000734">
    <property type="entry name" value="TAG_lipase"/>
</dbReference>
<evidence type="ECO:0000256" key="7">
    <source>
        <dbReference type="ARBA" id="ARBA00023157"/>
    </source>
</evidence>
<evidence type="ECO:0000256" key="3">
    <source>
        <dbReference type="ARBA" id="ARBA00010701"/>
    </source>
</evidence>
<protein>
    <recommendedName>
        <fullName evidence="4">phospholipase A1</fullName>
        <ecNumber evidence="4">3.1.1.32</ecNumber>
    </recommendedName>
</protein>
<evidence type="ECO:0000313" key="11">
    <source>
        <dbReference type="Proteomes" id="UP000076502"/>
    </source>
</evidence>
<reference evidence="10 11" key="1">
    <citation type="submission" date="2015-07" db="EMBL/GenBank/DDBJ databases">
        <title>The genome of Dufourea novaeangliae.</title>
        <authorList>
            <person name="Pan H."/>
            <person name="Kapheim K."/>
        </authorList>
    </citation>
    <scope>NUCLEOTIDE SEQUENCE [LARGE SCALE GENOMIC DNA]</scope>
    <source>
        <strain evidence="10">0120121106</strain>
        <tissue evidence="10">Whole body</tissue>
    </source>
</reference>
<dbReference type="EMBL" id="KQ434786">
    <property type="protein sequence ID" value="KZC05204.1"/>
    <property type="molecule type" value="Genomic_DNA"/>
</dbReference>
<dbReference type="STRING" id="178035.A0A154P1I4"/>
<comment type="subcellular location">
    <subcellularLocation>
        <location evidence="2">Secreted</location>
    </subcellularLocation>
</comment>
<proteinExistence type="inferred from homology"/>
<dbReference type="InterPro" id="IPR033906">
    <property type="entry name" value="Lipase_N"/>
</dbReference>
<dbReference type="OrthoDB" id="199913at2759"/>
<dbReference type="InterPro" id="IPR013818">
    <property type="entry name" value="Lipase"/>
</dbReference>
<dbReference type="AlphaFoldDB" id="A0A154P1I4"/>
<dbReference type="Pfam" id="PF00151">
    <property type="entry name" value="Lipase"/>
    <property type="match status" value="1"/>
</dbReference>
<evidence type="ECO:0000313" key="10">
    <source>
        <dbReference type="EMBL" id="KZC05204.1"/>
    </source>
</evidence>
<evidence type="ECO:0000256" key="6">
    <source>
        <dbReference type="ARBA" id="ARBA00022801"/>
    </source>
</evidence>
<comment type="catalytic activity">
    <reaction evidence="1">
        <text>a 1,2-diacyl-sn-glycero-3-phosphocholine + H2O = a 2-acyl-sn-glycero-3-phosphocholine + a fatty acid + H(+)</text>
        <dbReference type="Rhea" id="RHEA:18689"/>
        <dbReference type="ChEBI" id="CHEBI:15377"/>
        <dbReference type="ChEBI" id="CHEBI:15378"/>
        <dbReference type="ChEBI" id="CHEBI:28868"/>
        <dbReference type="ChEBI" id="CHEBI:57643"/>
        <dbReference type="ChEBI" id="CHEBI:57875"/>
        <dbReference type="EC" id="3.1.1.32"/>
    </reaction>
</comment>
<organism evidence="10 11">
    <name type="scientific">Dufourea novaeangliae</name>
    <name type="common">Sweat bee</name>
    <dbReference type="NCBI Taxonomy" id="178035"/>
    <lineage>
        <taxon>Eukaryota</taxon>
        <taxon>Metazoa</taxon>
        <taxon>Ecdysozoa</taxon>
        <taxon>Arthropoda</taxon>
        <taxon>Hexapoda</taxon>
        <taxon>Insecta</taxon>
        <taxon>Pterygota</taxon>
        <taxon>Neoptera</taxon>
        <taxon>Endopterygota</taxon>
        <taxon>Hymenoptera</taxon>
        <taxon>Apocrita</taxon>
        <taxon>Aculeata</taxon>
        <taxon>Apoidea</taxon>
        <taxon>Anthophila</taxon>
        <taxon>Halictidae</taxon>
        <taxon>Rophitinae</taxon>
        <taxon>Dufourea</taxon>
    </lineage>
</organism>
<keyword evidence="6" id="KW-0378">Hydrolase</keyword>
<dbReference type="Proteomes" id="UP000076502">
    <property type="component" value="Unassembled WGS sequence"/>
</dbReference>
<accession>A0A154P1I4</accession>
<keyword evidence="5" id="KW-0964">Secreted</keyword>
<dbReference type="GO" id="GO:0005615">
    <property type="term" value="C:extracellular space"/>
    <property type="evidence" value="ECO:0007669"/>
    <property type="project" value="TreeGrafter"/>
</dbReference>
<dbReference type="EC" id="3.1.1.32" evidence="4"/>
<keyword evidence="11" id="KW-1185">Reference proteome</keyword>
<evidence type="ECO:0000256" key="4">
    <source>
        <dbReference type="ARBA" id="ARBA00013179"/>
    </source>
</evidence>
<dbReference type="GO" id="GO:0008970">
    <property type="term" value="F:phospholipase A1 activity"/>
    <property type="evidence" value="ECO:0007669"/>
    <property type="project" value="UniProtKB-EC"/>
</dbReference>
<dbReference type="PANTHER" id="PTHR11610">
    <property type="entry name" value="LIPASE"/>
    <property type="match status" value="1"/>
</dbReference>
<dbReference type="PANTHER" id="PTHR11610:SF150">
    <property type="entry name" value="FI01825P-RELATED"/>
    <property type="match status" value="1"/>
</dbReference>
<evidence type="ECO:0000259" key="9">
    <source>
        <dbReference type="Pfam" id="PF00151"/>
    </source>
</evidence>
<evidence type="ECO:0000256" key="5">
    <source>
        <dbReference type="ARBA" id="ARBA00022525"/>
    </source>
</evidence>
<evidence type="ECO:0000256" key="1">
    <source>
        <dbReference type="ARBA" id="ARBA00000111"/>
    </source>
</evidence>
<dbReference type="GO" id="GO:0016042">
    <property type="term" value="P:lipid catabolic process"/>
    <property type="evidence" value="ECO:0007669"/>
    <property type="project" value="TreeGrafter"/>
</dbReference>